<gene>
    <name evidence="2" type="ORF">CkaCkLH20_04179</name>
</gene>
<dbReference type="RefSeq" id="XP_038747602.1">
    <property type="nucleotide sequence ID" value="XM_038886898.1"/>
</dbReference>
<dbReference type="GO" id="GO:0008237">
    <property type="term" value="F:metallopeptidase activity"/>
    <property type="evidence" value="ECO:0007669"/>
    <property type="project" value="InterPro"/>
</dbReference>
<accession>A0A9P6IAE6</accession>
<proteinExistence type="predicted"/>
<dbReference type="AlphaFoldDB" id="A0A9P6IAE6"/>
<dbReference type="InterPro" id="IPR024079">
    <property type="entry name" value="MetalloPept_cat_dom_sf"/>
</dbReference>
<sequence length="191" mass="20783">MALGNTKDAEEAEWQKNKGQFFLHEMMHLDAVGNPDIKAGTASAQPRRRTRGAARASTNADSYAWLANSLYFYDATGYFPRPPKYRKIAEIDNISPANESRAQDIFPVYLGEFKGEVKDEEVTKRFQADIKGLEFTPPTQTDSCKSDNGCSSPACTGVGAVYSCVEGTCQCGSQKPPPAPLSPPPAGLQVR</sequence>
<feature type="region of interest" description="Disordered" evidence="1">
    <location>
        <begin position="172"/>
        <end position="191"/>
    </location>
</feature>
<keyword evidence="3" id="KW-1185">Reference proteome</keyword>
<reference evidence="2" key="2">
    <citation type="submission" date="2020-11" db="EMBL/GenBank/DDBJ databases">
        <title>Whole genome sequencing of Colletotrichum sp.</title>
        <authorList>
            <person name="Li H."/>
        </authorList>
    </citation>
    <scope>NUCLEOTIDE SEQUENCE</scope>
    <source>
        <strain evidence="2">CkLH20</strain>
    </source>
</reference>
<protein>
    <recommendedName>
        <fullName evidence="4">Lysine-specific metallo-endopeptidase domain-containing protein</fullName>
    </recommendedName>
</protein>
<evidence type="ECO:0000256" key="1">
    <source>
        <dbReference type="SAM" id="MobiDB-lite"/>
    </source>
</evidence>
<evidence type="ECO:0008006" key="4">
    <source>
        <dbReference type="Google" id="ProtNLM"/>
    </source>
</evidence>
<dbReference type="EMBL" id="JAATWM020000011">
    <property type="protein sequence ID" value="KAF9878141.1"/>
    <property type="molecule type" value="Genomic_DNA"/>
</dbReference>
<dbReference type="Proteomes" id="UP000781932">
    <property type="component" value="Unassembled WGS sequence"/>
</dbReference>
<dbReference type="GeneID" id="62159972"/>
<evidence type="ECO:0000313" key="2">
    <source>
        <dbReference type="EMBL" id="KAF9878141.1"/>
    </source>
</evidence>
<feature type="compositionally biased region" description="Pro residues" evidence="1">
    <location>
        <begin position="175"/>
        <end position="191"/>
    </location>
</feature>
<dbReference type="Gene3D" id="3.40.390.10">
    <property type="entry name" value="Collagenase (Catalytic Domain)"/>
    <property type="match status" value="1"/>
</dbReference>
<comment type="caution">
    <text evidence="2">The sequence shown here is derived from an EMBL/GenBank/DDBJ whole genome shotgun (WGS) entry which is preliminary data.</text>
</comment>
<name>A0A9P6IAE6_9PEZI</name>
<dbReference type="OrthoDB" id="1896086at2759"/>
<organism evidence="2 3">
    <name type="scientific">Colletotrichum karsti</name>
    <dbReference type="NCBI Taxonomy" id="1095194"/>
    <lineage>
        <taxon>Eukaryota</taxon>
        <taxon>Fungi</taxon>
        <taxon>Dikarya</taxon>
        <taxon>Ascomycota</taxon>
        <taxon>Pezizomycotina</taxon>
        <taxon>Sordariomycetes</taxon>
        <taxon>Hypocreomycetidae</taxon>
        <taxon>Glomerellales</taxon>
        <taxon>Glomerellaceae</taxon>
        <taxon>Colletotrichum</taxon>
        <taxon>Colletotrichum boninense species complex</taxon>
    </lineage>
</organism>
<reference evidence="2" key="1">
    <citation type="submission" date="2020-03" db="EMBL/GenBank/DDBJ databases">
        <authorList>
            <person name="He L."/>
        </authorList>
    </citation>
    <scope>NUCLEOTIDE SEQUENCE</scope>
    <source>
        <strain evidence="2">CkLH20</strain>
    </source>
</reference>
<evidence type="ECO:0000313" key="3">
    <source>
        <dbReference type="Proteomes" id="UP000781932"/>
    </source>
</evidence>
<dbReference type="SUPFAM" id="SSF55486">
    <property type="entry name" value="Metalloproteases ('zincins'), catalytic domain"/>
    <property type="match status" value="1"/>
</dbReference>